<feature type="domain" description="GAF" evidence="14">
    <location>
        <begin position="157"/>
        <end position="305"/>
    </location>
</feature>
<keyword evidence="12 13" id="KW-0472">Membrane</keyword>
<evidence type="ECO:0000256" key="4">
    <source>
        <dbReference type="ARBA" id="ARBA00022553"/>
    </source>
</evidence>
<dbReference type="GO" id="GO:0046983">
    <property type="term" value="F:protein dimerization activity"/>
    <property type="evidence" value="ECO:0007669"/>
    <property type="project" value="InterPro"/>
</dbReference>
<evidence type="ECO:0000256" key="9">
    <source>
        <dbReference type="ARBA" id="ARBA00022840"/>
    </source>
</evidence>
<proteinExistence type="predicted"/>
<dbReference type="InterPro" id="IPR050482">
    <property type="entry name" value="Sensor_HK_TwoCompSys"/>
</dbReference>
<evidence type="ECO:0000256" key="5">
    <source>
        <dbReference type="ARBA" id="ARBA00022679"/>
    </source>
</evidence>
<dbReference type="GO" id="GO:0000155">
    <property type="term" value="F:phosphorelay sensor kinase activity"/>
    <property type="evidence" value="ECO:0007669"/>
    <property type="project" value="InterPro"/>
</dbReference>
<sequence length="517" mass="53810">MNPARWNPAVSTPPWYVGLLVSAGLIAAEVGVVQLLRDPPPHSTYAIVFMFGVLVMSAGWGLGLSLLTTVASTVAYLWVHLDGGPLLPLKPIDVLTVSVFLPIAGLANVLGWQLRNRARDAYQSWQVATEATERVRELADQQGALRRVATQIAEGRSPSDVLSGVADEVAAVLHVRNAGLVRYEPGGTATLVAAHDEPGLTTIAVGTTFPLDGDDVIAMVRSTGRPARMDTHDDAGGSTAALVRDLGLHACVGVPITVDGQLWGAMIVGTSGPDALPDDTEDCLKDFAELIGTAIANAHARAELVASRARIVTASDNARRGIERDLHDGAQQRLVTLALQVRTLQMAIPDDPAELRSRIAGIGDGLRTASDELRELAHGVHPAILSRGGLRPALRDLGRRAPLPVEVDVDVPARLPQAVEIAAYYTVAEALTNAAKHAQASVVTVRVDTDAASLRIAVTDDGVGGAALDAGSGLLGLEDRVAALGGKLRLSSTAGVGTTLVAEMPLKEAAAAGTDGS</sequence>
<dbReference type="InterPro" id="IPR003018">
    <property type="entry name" value="GAF"/>
</dbReference>
<dbReference type="EC" id="2.7.13.3" evidence="3"/>
<dbReference type="Gene3D" id="1.20.5.1930">
    <property type="match status" value="1"/>
</dbReference>
<evidence type="ECO:0000256" key="6">
    <source>
        <dbReference type="ARBA" id="ARBA00022692"/>
    </source>
</evidence>
<keyword evidence="5" id="KW-0808">Transferase</keyword>
<dbReference type="GO" id="GO:0016020">
    <property type="term" value="C:membrane"/>
    <property type="evidence" value="ECO:0007669"/>
    <property type="project" value="InterPro"/>
</dbReference>
<feature type="transmembrane region" description="Helical" evidence="13">
    <location>
        <begin position="15"/>
        <end position="36"/>
    </location>
</feature>
<keyword evidence="4" id="KW-0597">Phosphoprotein</keyword>
<dbReference type="SMART" id="SM00387">
    <property type="entry name" value="HATPase_c"/>
    <property type="match status" value="1"/>
</dbReference>
<dbReference type="PANTHER" id="PTHR24421">
    <property type="entry name" value="NITRATE/NITRITE SENSOR PROTEIN NARX-RELATED"/>
    <property type="match status" value="1"/>
</dbReference>
<dbReference type="InterPro" id="IPR003594">
    <property type="entry name" value="HATPase_dom"/>
</dbReference>
<keyword evidence="6 13" id="KW-0812">Transmembrane</keyword>
<dbReference type="CDD" id="cd16917">
    <property type="entry name" value="HATPase_UhpB-NarQ-NarX-like"/>
    <property type="match status" value="1"/>
</dbReference>
<feature type="transmembrane region" description="Helical" evidence="13">
    <location>
        <begin position="48"/>
        <end position="79"/>
    </location>
</feature>
<evidence type="ECO:0000256" key="12">
    <source>
        <dbReference type="ARBA" id="ARBA00023136"/>
    </source>
</evidence>
<dbReference type="Proteomes" id="UP000093962">
    <property type="component" value="Unassembled WGS sequence"/>
</dbReference>
<dbReference type="SMART" id="SM00065">
    <property type="entry name" value="GAF"/>
    <property type="match status" value="1"/>
</dbReference>
<evidence type="ECO:0000313" key="17">
    <source>
        <dbReference type="Proteomes" id="UP000093962"/>
    </source>
</evidence>
<feature type="domain" description="Histidine kinase/HSP90-like ATPase" evidence="15">
    <location>
        <begin position="418"/>
        <end position="508"/>
    </location>
</feature>
<name>A0A1A0MHI8_MYCMU</name>
<evidence type="ECO:0000313" key="16">
    <source>
        <dbReference type="EMBL" id="OBA84258.1"/>
    </source>
</evidence>
<dbReference type="Gene3D" id="3.30.565.10">
    <property type="entry name" value="Histidine kinase-like ATPase, C-terminal domain"/>
    <property type="match status" value="1"/>
</dbReference>
<evidence type="ECO:0000256" key="10">
    <source>
        <dbReference type="ARBA" id="ARBA00022989"/>
    </source>
</evidence>
<feature type="transmembrane region" description="Helical" evidence="13">
    <location>
        <begin position="91"/>
        <end position="110"/>
    </location>
</feature>
<keyword evidence="10 13" id="KW-1133">Transmembrane helix</keyword>
<dbReference type="Pfam" id="PF01590">
    <property type="entry name" value="GAF"/>
    <property type="match status" value="1"/>
</dbReference>
<evidence type="ECO:0000259" key="15">
    <source>
        <dbReference type="SMART" id="SM00387"/>
    </source>
</evidence>
<evidence type="ECO:0000256" key="11">
    <source>
        <dbReference type="ARBA" id="ARBA00023012"/>
    </source>
</evidence>
<dbReference type="Pfam" id="PF02518">
    <property type="entry name" value="HATPase_c"/>
    <property type="match status" value="1"/>
</dbReference>
<keyword evidence="8 16" id="KW-0418">Kinase</keyword>
<dbReference type="InterPro" id="IPR036890">
    <property type="entry name" value="HATPase_C_sf"/>
</dbReference>
<evidence type="ECO:0000256" key="13">
    <source>
        <dbReference type="SAM" id="Phobius"/>
    </source>
</evidence>
<dbReference type="Pfam" id="PF13493">
    <property type="entry name" value="DUF4118"/>
    <property type="match status" value="1"/>
</dbReference>
<dbReference type="InterPro" id="IPR025201">
    <property type="entry name" value="KdpD_TM"/>
</dbReference>
<dbReference type="InterPro" id="IPR029016">
    <property type="entry name" value="GAF-like_dom_sf"/>
</dbReference>
<dbReference type="EMBL" id="LZSF01000200">
    <property type="protein sequence ID" value="OBA84258.1"/>
    <property type="molecule type" value="Genomic_DNA"/>
</dbReference>
<dbReference type="AlphaFoldDB" id="A0A1A0MHI8"/>
<dbReference type="GO" id="GO:0005524">
    <property type="term" value="F:ATP binding"/>
    <property type="evidence" value="ECO:0007669"/>
    <property type="project" value="UniProtKB-KW"/>
</dbReference>
<dbReference type="SUPFAM" id="SSF55781">
    <property type="entry name" value="GAF domain-like"/>
    <property type="match status" value="1"/>
</dbReference>
<evidence type="ECO:0000256" key="2">
    <source>
        <dbReference type="ARBA" id="ARBA00004141"/>
    </source>
</evidence>
<dbReference type="RefSeq" id="WP_064859906.1">
    <property type="nucleotide sequence ID" value="NZ_LZSF01000200.1"/>
</dbReference>
<comment type="catalytic activity">
    <reaction evidence="1">
        <text>ATP + protein L-histidine = ADP + protein N-phospho-L-histidine.</text>
        <dbReference type="EC" id="2.7.13.3"/>
    </reaction>
</comment>
<dbReference type="Gene3D" id="3.30.450.40">
    <property type="match status" value="1"/>
</dbReference>
<reference evidence="16 17" key="1">
    <citation type="submission" date="2016-06" db="EMBL/GenBank/DDBJ databases">
        <authorList>
            <person name="Kjaerup R.B."/>
            <person name="Dalgaard T.S."/>
            <person name="Juul-Madsen H.R."/>
        </authorList>
    </citation>
    <scope>NUCLEOTIDE SEQUENCE [LARGE SCALE GENOMIC DNA]</scope>
    <source>
        <strain evidence="16 17">1199456.5</strain>
    </source>
</reference>
<comment type="caution">
    <text evidence="16">The sequence shown here is derived from an EMBL/GenBank/DDBJ whole genome shotgun (WGS) entry which is preliminary data.</text>
</comment>
<dbReference type="InterPro" id="IPR038318">
    <property type="entry name" value="KdpD_sf"/>
</dbReference>
<dbReference type="SUPFAM" id="SSF55874">
    <property type="entry name" value="ATPase domain of HSP90 chaperone/DNA topoisomerase II/histidine kinase"/>
    <property type="match status" value="1"/>
</dbReference>
<keyword evidence="11" id="KW-0902">Two-component regulatory system</keyword>
<dbReference type="Gene3D" id="1.20.120.620">
    <property type="entry name" value="Backbone structure of the membrane domain of e. Coli histidine kinase receptor kdpd"/>
    <property type="match status" value="1"/>
</dbReference>
<dbReference type="PANTHER" id="PTHR24421:SF10">
    <property type="entry name" value="NITRATE_NITRITE SENSOR PROTEIN NARQ"/>
    <property type="match status" value="1"/>
</dbReference>
<dbReference type="Pfam" id="PF07730">
    <property type="entry name" value="HisKA_3"/>
    <property type="match status" value="1"/>
</dbReference>
<comment type="subcellular location">
    <subcellularLocation>
        <location evidence="2">Membrane</location>
        <topology evidence="2">Multi-pass membrane protein</topology>
    </subcellularLocation>
</comment>
<evidence type="ECO:0000256" key="3">
    <source>
        <dbReference type="ARBA" id="ARBA00012438"/>
    </source>
</evidence>
<evidence type="ECO:0000256" key="8">
    <source>
        <dbReference type="ARBA" id="ARBA00022777"/>
    </source>
</evidence>
<keyword evidence="7" id="KW-0547">Nucleotide-binding</keyword>
<keyword evidence="9" id="KW-0067">ATP-binding</keyword>
<evidence type="ECO:0000256" key="7">
    <source>
        <dbReference type="ARBA" id="ARBA00022741"/>
    </source>
</evidence>
<evidence type="ECO:0000259" key="14">
    <source>
        <dbReference type="SMART" id="SM00065"/>
    </source>
</evidence>
<accession>A0A1A0MHI8</accession>
<gene>
    <name evidence="16" type="ORF">A5642_26100</name>
</gene>
<dbReference type="InterPro" id="IPR011712">
    <property type="entry name" value="Sig_transdc_His_kin_sub3_dim/P"/>
</dbReference>
<dbReference type="OrthoDB" id="5242012at2"/>
<evidence type="ECO:0000256" key="1">
    <source>
        <dbReference type="ARBA" id="ARBA00000085"/>
    </source>
</evidence>
<protein>
    <recommendedName>
        <fullName evidence="3">histidine kinase</fullName>
        <ecNumber evidence="3">2.7.13.3</ecNumber>
    </recommendedName>
</protein>
<organism evidence="16 17">
    <name type="scientific">Mycolicibacterium mucogenicum</name>
    <name type="common">Mycobacterium mucogenicum</name>
    <dbReference type="NCBI Taxonomy" id="56689"/>
    <lineage>
        <taxon>Bacteria</taxon>
        <taxon>Bacillati</taxon>
        <taxon>Actinomycetota</taxon>
        <taxon>Actinomycetes</taxon>
        <taxon>Mycobacteriales</taxon>
        <taxon>Mycobacteriaceae</taxon>
        <taxon>Mycolicibacterium</taxon>
    </lineage>
</organism>